<dbReference type="Proteomes" id="UP000054549">
    <property type="component" value="Unassembled WGS sequence"/>
</dbReference>
<proteinExistence type="predicted"/>
<sequence>MTDTAQKTFVKGFKIDQAKVVRSAKLKDPDLTTIESYITTIVHVLNREGYKYIGCAYDHDPDPQDGERRLVLIIVLDESTDEEELKNKALGQIDDTIEWAKPHVLEGPDVWELWG</sequence>
<organism evidence="1 2">
    <name type="scientific">Amanita muscaria (strain Koide BX008)</name>
    <dbReference type="NCBI Taxonomy" id="946122"/>
    <lineage>
        <taxon>Eukaryota</taxon>
        <taxon>Fungi</taxon>
        <taxon>Dikarya</taxon>
        <taxon>Basidiomycota</taxon>
        <taxon>Agaricomycotina</taxon>
        <taxon>Agaricomycetes</taxon>
        <taxon>Agaricomycetidae</taxon>
        <taxon>Agaricales</taxon>
        <taxon>Pluteineae</taxon>
        <taxon>Amanitaceae</taxon>
        <taxon>Amanita</taxon>
    </lineage>
</organism>
<reference evidence="1 2" key="1">
    <citation type="submission" date="2014-04" db="EMBL/GenBank/DDBJ databases">
        <title>Evolutionary Origins and Diversification of the Mycorrhizal Mutualists.</title>
        <authorList>
            <consortium name="DOE Joint Genome Institute"/>
            <consortium name="Mycorrhizal Genomics Consortium"/>
            <person name="Kohler A."/>
            <person name="Kuo A."/>
            <person name="Nagy L.G."/>
            <person name="Floudas D."/>
            <person name="Copeland A."/>
            <person name="Barry K.W."/>
            <person name="Cichocki N."/>
            <person name="Veneault-Fourrey C."/>
            <person name="LaButti K."/>
            <person name="Lindquist E.A."/>
            <person name="Lipzen A."/>
            <person name="Lundell T."/>
            <person name="Morin E."/>
            <person name="Murat C."/>
            <person name="Riley R."/>
            <person name="Ohm R."/>
            <person name="Sun H."/>
            <person name="Tunlid A."/>
            <person name="Henrissat B."/>
            <person name="Grigoriev I.V."/>
            <person name="Hibbett D.S."/>
            <person name="Martin F."/>
        </authorList>
    </citation>
    <scope>NUCLEOTIDE SEQUENCE [LARGE SCALE GENOMIC DNA]</scope>
    <source>
        <strain evidence="1 2">Koide BX008</strain>
    </source>
</reference>
<gene>
    <name evidence="1" type="ORF">M378DRAFT_178566</name>
</gene>
<evidence type="ECO:0000313" key="2">
    <source>
        <dbReference type="Proteomes" id="UP000054549"/>
    </source>
</evidence>
<evidence type="ECO:0000313" key="1">
    <source>
        <dbReference type="EMBL" id="KIL65022.1"/>
    </source>
</evidence>
<keyword evidence="2" id="KW-1185">Reference proteome</keyword>
<dbReference type="EMBL" id="KN818245">
    <property type="protein sequence ID" value="KIL65022.1"/>
    <property type="molecule type" value="Genomic_DNA"/>
</dbReference>
<protein>
    <submittedName>
        <fullName evidence="1">Uncharacterized protein</fullName>
    </submittedName>
</protein>
<dbReference type="InParanoid" id="A0A0C2WTJ1"/>
<dbReference type="OrthoDB" id="2964347at2759"/>
<dbReference type="AlphaFoldDB" id="A0A0C2WTJ1"/>
<accession>A0A0C2WTJ1</accession>
<name>A0A0C2WTJ1_AMAMK</name>
<dbReference type="HOGENOM" id="CLU_152113_0_0_1"/>